<evidence type="ECO:0000313" key="2">
    <source>
        <dbReference type="Proteomes" id="UP000001064"/>
    </source>
</evidence>
<dbReference type="KEGG" id="dpp:DICPUDRAFT_32183"/>
<dbReference type="AlphaFoldDB" id="F0ZIM9"/>
<keyword evidence="2" id="KW-1185">Reference proteome</keyword>
<dbReference type="RefSeq" id="XP_003287262.1">
    <property type="nucleotide sequence ID" value="XM_003287214.1"/>
</dbReference>
<organism evidence="1 2">
    <name type="scientific">Dictyostelium purpureum</name>
    <name type="common">Slime mold</name>
    <dbReference type="NCBI Taxonomy" id="5786"/>
    <lineage>
        <taxon>Eukaryota</taxon>
        <taxon>Amoebozoa</taxon>
        <taxon>Evosea</taxon>
        <taxon>Eumycetozoa</taxon>
        <taxon>Dictyostelia</taxon>
        <taxon>Dictyosteliales</taxon>
        <taxon>Dictyosteliaceae</taxon>
        <taxon>Dictyostelium</taxon>
    </lineage>
</organism>
<reference evidence="2" key="1">
    <citation type="journal article" date="2011" name="Genome Biol.">
        <title>Comparative genomics of the social amoebae Dictyostelium discoideum and Dictyostelium purpureum.</title>
        <authorList>
            <consortium name="US DOE Joint Genome Institute (JGI-PGF)"/>
            <person name="Sucgang R."/>
            <person name="Kuo A."/>
            <person name="Tian X."/>
            <person name="Salerno W."/>
            <person name="Parikh A."/>
            <person name="Feasley C.L."/>
            <person name="Dalin E."/>
            <person name="Tu H."/>
            <person name="Huang E."/>
            <person name="Barry K."/>
            <person name="Lindquist E."/>
            <person name="Shapiro H."/>
            <person name="Bruce D."/>
            <person name="Schmutz J."/>
            <person name="Salamov A."/>
            <person name="Fey P."/>
            <person name="Gaudet P."/>
            <person name="Anjard C."/>
            <person name="Babu M.M."/>
            <person name="Basu S."/>
            <person name="Bushmanova Y."/>
            <person name="van der Wel H."/>
            <person name="Katoh-Kurasawa M."/>
            <person name="Dinh C."/>
            <person name="Coutinho P.M."/>
            <person name="Saito T."/>
            <person name="Elias M."/>
            <person name="Schaap P."/>
            <person name="Kay R.R."/>
            <person name="Henrissat B."/>
            <person name="Eichinger L."/>
            <person name="Rivero F."/>
            <person name="Putnam N.H."/>
            <person name="West C.M."/>
            <person name="Loomis W.F."/>
            <person name="Chisholm R.L."/>
            <person name="Shaulsky G."/>
            <person name="Strassmann J.E."/>
            <person name="Queller D.C."/>
            <person name="Kuspa A."/>
            <person name="Grigoriev I.V."/>
        </authorList>
    </citation>
    <scope>NUCLEOTIDE SEQUENCE [LARGE SCALE GENOMIC DNA]</scope>
    <source>
        <strain evidence="2">QSDP1</strain>
    </source>
</reference>
<dbReference type="FunCoup" id="F0ZIM9">
    <property type="interactions" value="229"/>
</dbReference>
<dbReference type="Proteomes" id="UP000001064">
    <property type="component" value="Unassembled WGS sequence"/>
</dbReference>
<dbReference type="eggNOG" id="ENOG502RI73">
    <property type="taxonomic scope" value="Eukaryota"/>
</dbReference>
<sequence length="107" mass="12352">MNSVFNCIRSNITQLYSKTNVSEFVRYKVASSYCLKTKSSAVKRFSMGRCGKVKFHPRSSPNKTAYVQSKLYNDTFRHELFSCHQIRKDSGISVIRNPQLSVDYVKN</sequence>
<dbReference type="EMBL" id="GL871034">
    <property type="protein sequence ID" value="EGC36195.1"/>
    <property type="molecule type" value="Genomic_DNA"/>
</dbReference>
<dbReference type="OMA" id="KFHPRAN"/>
<proteinExistence type="predicted"/>
<protein>
    <submittedName>
        <fullName evidence="1">Uncharacterized protein</fullName>
    </submittedName>
</protein>
<dbReference type="OrthoDB" id="10449769at2759"/>
<dbReference type="GeneID" id="10501058"/>
<dbReference type="VEuPathDB" id="AmoebaDB:DICPUDRAFT_32183"/>
<accession>F0ZIM9</accession>
<evidence type="ECO:0000313" key="1">
    <source>
        <dbReference type="EMBL" id="EGC36195.1"/>
    </source>
</evidence>
<gene>
    <name evidence="1" type="ORF">DICPUDRAFT_32183</name>
</gene>
<dbReference type="InParanoid" id="F0ZIM9"/>
<name>F0ZIM9_DICPU</name>